<dbReference type="Pfam" id="PF12019">
    <property type="entry name" value="GspH"/>
    <property type="match status" value="1"/>
</dbReference>
<dbReference type="InterPro" id="IPR022346">
    <property type="entry name" value="T2SS_GspH"/>
</dbReference>
<keyword evidence="7 12" id="KW-0812">Transmembrane</keyword>
<keyword evidence="10 12" id="KW-0472">Membrane</keyword>
<evidence type="ECO:0000256" key="8">
    <source>
        <dbReference type="ARBA" id="ARBA00022764"/>
    </source>
</evidence>
<evidence type="ECO:0000256" key="9">
    <source>
        <dbReference type="ARBA" id="ARBA00022989"/>
    </source>
</evidence>
<dbReference type="GO" id="GO:0009279">
    <property type="term" value="C:cell outer membrane"/>
    <property type="evidence" value="ECO:0007669"/>
    <property type="project" value="UniProtKB-SubCell"/>
</dbReference>
<keyword evidence="6" id="KW-0997">Cell inner membrane</keyword>
<organism evidence="14 15">
    <name type="scientific">Thermus tengchongensis</name>
    <dbReference type="NCBI Taxonomy" id="1214928"/>
    <lineage>
        <taxon>Bacteria</taxon>
        <taxon>Thermotogati</taxon>
        <taxon>Deinococcota</taxon>
        <taxon>Deinococci</taxon>
        <taxon>Thermales</taxon>
        <taxon>Thermaceae</taxon>
        <taxon>Thermus</taxon>
    </lineage>
</organism>
<evidence type="ECO:0000256" key="4">
    <source>
        <dbReference type="ARBA" id="ARBA00022475"/>
    </source>
</evidence>
<dbReference type="EMBL" id="SJZF01000007">
    <property type="protein sequence ID" value="TFU26676.1"/>
    <property type="molecule type" value="Genomic_DNA"/>
</dbReference>
<proteinExistence type="predicted"/>
<evidence type="ECO:0000256" key="3">
    <source>
        <dbReference type="ARBA" id="ARBA00004418"/>
    </source>
</evidence>
<evidence type="ECO:0000256" key="11">
    <source>
        <dbReference type="ARBA" id="ARBA00023237"/>
    </source>
</evidence>
<keyword evidence="9 12" id="KW-1133">Transmembrane helix</keyword>
<dbReference type="Gene3D" id="3.30.700.10">
    <property type="entry name" value="Glycoprotein, Type 4 Pilin"/>
    <property type="match status" value="1"/>
</dbReference>
<evidence type="ECO:0000256" key="10">
    <source>
        <dbReference type="ARBA" id="ARBA00023136"/>
    </source>
</evidence>
<dbReference type="GO" id="GO:0042597">
    <property type="term" value="C:periplasmic space"/>
    <property type="evidence" value="ECO:0007669"/>
    <property type="project" value="UniProtKB-SubCell"/>
</dbReference>
<keyword evidence="8" id="KW-0574">Periplasm</keyword>
<protein>
    <submittedName>
        <fullName evidence="14">Prepilin-type N-terminal cleavage/methylation domain-containing protein</fullName>
    </submittedName>
</protein>
<dbReference type="InterPro" id="IPR045584">
    <property type="entry name" value="Pilin-like"/>
</dbReference>
<feature type="transmembrane region" description="Helical" evidence="12">
    <location>
        <begin position="6"/>
        <end position="29"/>
    </location>
</feature>
<reference evidence="14 15" key="1">
    <citation type="submission" date="2019-03" db="EMBL/GenBank/DDBJ databases">
        <title>Thermus tengchongensis species for the arsenic transformation mechanism.</title>
        <authorList>
            <person name="Yuan G.C."/>
        </authorList>
    </citation>
    <scope>NUCLEOTIDE SEQUENCE [LARGE SCALE GENOMIC DNA]</scope>
    <source>
        <strain evidence="14 15">15W</strain>
    </source>
</reference>
<keyword evidence="4" id="KW-1003">Cell membrane</keyword>
<keyword evidence="5" id="KW-0488">Methylation</keyword>
<dbReference type="RefSeq" id="WP_135260041.1">
    <property type="nucleotide sequence ID" value="NZ_SJZF01000007.1"/>
</dbReference>
<dbReference type="GO" id="GO:0015627">
    <property type="term" value="C:type II protein secretion system complex"/>
    <property type="evidence" value="ECO:0007669"/>
    <property type="project" value="InterPro"/>
</dbReference>
<comment type="caution">
    <text evidence="14">The sequence shown here is derived from an EMBL/GenBank/DDBJ whole genome shotgun (WGS) entry which is preliminary data.</text>
</comment>
<evidence type="ECO:0000256" key="1">
    <source>
        <dbReference type="ARBA" id="ARBA00004203"/>
    </source>
</evidence>
<dbReference type="GO" id="GO:0005886">
    <property type="term" value="C:plasma membrane"/>
    <property type="evidence" value="ECO:0007669"/>
    <property type="project" value="UniProtKB-SubCell"/>
</dbReference>
<dbReference type="InterPro" id="IPR012902">
    <property type="entry name" value="N_methyl_site"/>
</dbReference>
<name>A0A4Y9FC38_9DEIN</name>
<evidence type="ECO:0000256" key="2">
    <source>
        <dbReference type="ARBA" id="ARBA00004377"/>
    </source>
</evidence>
<accession>A0A4Y9FC38</accession>
<evidence type="ECO:0000256" key="12">
    <source>
        <dbReference type="SAM" id="Phobius"/>
    </source>
</evidence>
<comment type="subcellular location">
    <subcellularLocation>
        <location evidence="2">Cell inner membrane</location>
        <topology evidence="2">Single-pass membrane protein</topology>
    </subcellularLocation>
    <subcellularLocation>
        <location evidence="1">Cell outer membrane</location>
        <topology evidence="1">Single-pass membrane protein</topology>
    </subcellularLocation>
    <subcellularLocation>
        <location evidence="3">Periplasm</location>
    </subcellularLocation>
</comment>
<dbReference type="NCBIfam" id="TIGR02532">
    <property type="entry name" value="IV_pilin_GFxxxE"/>
    <property type="match status" value="1"/>
</dbReference>
<dbReference type="GO" id="GO:0015628">
    <property type="term" value="P:protein secretion by the type II secretion system"/>
    <property type="evidence" value="ECO:0007669"/>
    <property type="project" value="InterPro"/>
</dbReference>
<evidence type="ECO:0000259" key="13">
    <source>
        <dbReference type="Pfam" id="PF12019"/>
    </source>
</evidence>
<dbReference type="AlphaFoldDB" id="A0A4Y9FC38"/>
<dbReference type="Proteomes" id="UP000297668">
    <property type="component" value="Unassembled WGS sequence"/>
</dbReference>
<feature type="domain" description="General secretion pathway GspH" evidence="13">
    <location>
        <begin position="40"/>
        <end position="134"/>
    </location>
</feature>
<dbReference type="SUPFAM" id="SSF54523">
    <property type="entry name" value="Pili subunits"/>
    <property type="match status" value="1"/>
</dbReference>
<keyword evidence="11" id="KW-0998">Cell outer membrane</keyword>
<gene>
    <name evidence="14" type="ORF">E0687_05530</name>
</gene>
<evidence type="ECO:0000256" key="7">
    <source>
        <dbReference type="ARBA" id="ARBA00022692"/>
    </source>
</evidence>
<evidence type="ECO:0000313" key="14">
    <source>
        <dbReference type="EMBL" id="TFU26676.1"/>
    </source>
</evidence>
<dbReference type="PROSITE" id="PS00409">
    <property type="entry name" value="PROKAR_NTER_METHYL"/>
    <property type="match status" value="1"/>
</dbReference>
<evidence type="ECO:0000256" key="5">
    <source>
        <dbReference type="ARBA" id="ARBA00022481"/>
    </source>
</evidence>
<evidence type="ECO:0000313" key="15">
    <source>
        <dbReference type="Proteomes" id="UP000297668"/>
    </source>
</evidence>
<sequence>MRQGFSLLEFMIVLGVLGLLLGLGIPNYLRWRAQAQLDEAARSLAWTLQQARAEAKRTNSPRCVKVFQNGWASGTQCATLNAPSTTLTGMTISTNYTGAPPLTVEFQPPYGTTDAPLKKFTLTHQRAQLQRSVHVVGVIGRVVVR</sequence>
<evidence type="ECO:0000256" key="6">
    <source>
        <dbReference type="ARBA" id="ARBA00022519"/>
    </source>
</evidence>